<keyword evidence="16 19" id="KW-0998">Cell outer membrane</keyword>
<dbReference type="PANTHER" id="PTHR32552:SF68">
    <property type="entry name" value="FERRICHROME OUTER MEMBRANE TRANSPORTER_PHAGE RECEPTOR"/>
    <property type="match status" value="1"/>
</dbReference>
<gene>
    <name evidence="23" type="ORF">HNP46_006887</name>
</gene>
<evidence type="ECO:0000256" key="14">
    <source>
        <dbReference type="ARBA" id="ARBA00023136"/>
    </source>
</evidence>
<comment type="function">
    <text evidence="17">Transports the metallophore pseudopaline, which is involved in the acquisition of nickel and zinc, and thus enables bacterial growth inside the host, where metal access is limited. Is probably involved in the import of pseudopaline-metal complexes.</text>
</comment>
<accession>A0A7W7P4D7</accession>
<dbReference type="Gene3D" id="3.55.50.30">
    <property type="match status" value="1"/>
</dbReference>
<keyword evidence="5" id="KW-0410">Iron transport</keyword>
<feature type="chain" id="PRO_5031194579" description="Metal-pseudopaline receptor CntO" evidence="21">
    <location>
        <begin position="38"/>
        <end position="813"/>
    </location>
</feature>
<evidence type="ECO:0000256" key="1">
    <source>
        <dbReference type="ARBA" id="ARBA00004571"/>
    </source>
</evidence>
<dbReference type="InterPro" id="IPR012910">
    <property type="entry name" value="Plug_dom"/>
</dbReference>
<evidence type="ECO:0000256" key="2">
    <source>
        <dbReference type="ARBA" id="ARBA00009810"/>
    </source>
</evidence>
<evidence type="ECO:0000256" key="7">
    <source>
        <dbReference type="ARBA" id="ARBA00022692"/>
    </source>
</evidence>
<evidence type="ECO:0000313" key="24">
    <source>
        <dbReference type="Proteomes" id="UP000566995"/>
    </source>
</evidence>
<reference evidence="23 24" key="1">
    <citation type="submission" date="2020-08" db="EMBL/GenBank/DDBJ databases">
        <title>Functional genomics of gut bacteria from endangered species of beetles.</title>
        <authorList>
            <person name="Carlos-Shanley C."/>
        </authorList>
    </citation>
    <scope>NUCLEOTIDE SEQUENCE [LARGE SCALE GENOMIC DNA]</scope>
    <source>
        <strain evidence="23 24">S00179</strain>
    </source>
</reference>
<comment type="caution">
    <text evidence="23">The sequence shown here is derived from an EMBL/GenBank/DDBJ whole genome shotgun (WGS) entry which is preliminary data.</text>
</comment>
<evidence type="ECO:0000256" key="16">
    <source>
        <dbReference type="ARBA" id="ARBA00023237"/>
    </source>
</evidence>
<keyword evidence="11" id="KW-0406">Ion transport</keyword>
<evidence type="ECO:0000256" key="10">
    <source>
        <dbReference type="ARBA" id="ARBA00023004"/>
    </source>
</evidence>
<dbReference type="InterPro" id="IPR037066">
    <property type="entry name" value="Plug_dom_sf"/>
</dbReference>
<dbReference type="Proteomes" id="UP000566995">
    <property type="component" value="Unassembled WGS sequence"/>
</dbReference>
<dbReference type="GO" id="GO:0015344">
    <property type="term" value="F:siderophore uptake transmembrane transporter activity"/>
    <property type="evidence" value="ECO:0007669"/>
    <property type="project" value="TreeGrafter"/>
</dbReference>
<keyword evidence="4 19" id="KW-1134">Transmembrane beta strand</keyword>
<dbReference type="SMART" id="SM00965">
    <property type="entry name" value="STN"/>
    <property type="match status" value="1"/>
</dbReference>
<dbReference type="FunFam" id="2.170.130.10:FF:000001">
    <property type="entry name" value="Catecholate siderophore TonB-dependent receptor"/>
    <property type="match status" value="1"/>
</dbReference>
<evidence type="ECO:0000256" key="18">
    <source>
        <dbReference type="ARBA" id="ARBA00072467"/>
    </source>
</evidence>
<evidence type="ECO:0000256" key="21">
    <source>
        <dbReference type="SAM" id="SignalP"/>
    </source>
</evidence>
<keyword evidence="3 19" id="KW-0813">Transport</keyword>
<dbReference type="GO" id="GO:0015675">
    <property type="term" value="P:nickel cation transport"/>
    <property type="evidence" value="ECO:0007669"/>
    <property type="project" value="UniProtKB-KW"/>
</dbReference>
<dbReference type="RefSeq" id="WP_260403336.1">
    <property type="nucleotide sequence ID" value="NZ_JACHLI010000053.1"/>
</dbReference>
<dbReference type="InterPro" id="IPR000531">
    <property type="entry name" value="Beta-barrel_TonB"/>
</dbReference>
<keyword evidence="13" id="KW-0921">Nickel transport</keyword>
<dbReference type="SUPFAM" id="SSF56935">
    <property type="entry name" value="Porins"/>
    <property type="match status" value="1"/>
</dbReference>
<dbReference type="PANTHER" id="PTHR32552">
    <property type="entry name" value="FERRICHROME IRON RECEPTOR-RELATED"/>
    <property type="match status" value="1"/>
</dbReference>
<keyword evidence="15 23" id="KW-0675">Receptor</keyword>
<keyword evidence="14 19" id="KW-0472">Membrane</keyword>
<evidence type="ECO:0000256" key="5">
    <source>
        <dbReference type="ARBA" id="ARBA00022496"/>
    </source>
</evidence>
<comment type="similarity">
    <text evidence="2 19 20">Belongs to the TonB-dependent receptor family.</text>
</comment>
<name>A0A7W7P4D7_PSENT</name>
<proteinExistence type="inferred from homology"/>
<keyword evidence="6" id="KW-0533">Nickel</keyword>
<keyword evidence="8 21" id="KW-0732">Signal</keyword>
<dbReference type="Pfam" id="PF00593">
    <property type="entry name" value="TonB_dep_Rec_b-barrel"/>
    <property type="match status" value="1"/>
</dbReference>
<feature type="domain" description="Secretin/TonB short N-terminal" evidence="22">
    <location>
        <begin position="64"/>
        <end position="115"/>
    </location>
</feature>
<dbReference type="InterPro" id="IPR010105">
    <property type="entry name" value="TonB_sidphr_rcpt"/>
</dbReference>
<keyword evidence="9" id="KW-0862">Zinc</keyword>
<dbReference type="InterPro" id="IPR036942">
    <property type="entry name" value="Beta-barrel_TonB_sf"/>
</dbReference>
<evidence type="ECO:0000256" key="20">
    <source>
        <dbReference type="RuleBase" id="RU003357"/>
    </source>
</evidence>
<dbReference type="Gene3D" id="2.40.170.20">
    <property type="entry name" value="TonB-dependent receptor, beta-barrel domain"/>
    <property type="match status" value="1"/>
</dbReference>
<dbReference type="GO" id="GO:0015891">
    <property type="term" value="P:siderophore transport"/>
    <property type="evidence" value="ECO:0007669"/>
    <property type="project" value="InterPro"/>
</dbReference>
<evidence type="ECO:0000259" key="22">
    <source>
        <dbReference type="SMART" id="SM00965"/>
    </source>
</evidence>
<evidence type="ECO:0000256" key="13">
    <source>
        <dbReference type="ARBA" id="ARBA00023112"/>
    </source>
</evidence>
<sequence length="813" mass="88982">MPAAPSARLRPLASALRIAALGLAASLPLLPCSSAIAASAAEHFSVPAGSLEEALNAYARQAGVLLTFDPALPRNLRSNGLSGDYSVDSGFAVLLSGSGLSAESSADGSYRLAPSATEGALEMKAQTITGLAEEDPRGPVRGYVARRSVTATKTDTPIHETPQSISVVTRDRMEAQGVQSVNEALRYTPGVSSYGSNNRSDWYTVIRGFSPTTYQDGLQLPNTINLASWMVDPYMLERVEVLRGPAGVLYGQGDPGGVINQVSKRPSSVASHEIQVQYGTDARKQLGIDSTGPLDEAGVWSYRVVMVGHEGDIRDTPWEDKRLALAPSLTWQPDEDTHLTVMANYLKDDTNAQDNFLPANGALNRSTYGRIHRDYFTGDEHFSKYEKTQYGLGYEFETRLNDVWQVRQNLRYAHLDLNDNMVYGAGTTGYWGMDGGDERTLLRFAGIENPKYERWTLDNQAQADFSTGWLRHTLLLGLDWQRQKTEDPQAYILTTPLDLYGGPSYGPVDKSAFTADDWTYTDQTQRQTGVYLQDQLHFDEHWVLSLGGRYDWASSTTDNSSTSGDTHASQKDEAFSGRVGLVYLADNGLAPYFSYSEGFTPNAGTDYAGKPFDPTRAKQYEVGVKFQPKGSDSSVTAAVFEITQRDVLTLDPDPTHPNSSVQTGEVRSRGLELEGVASLSDELNLIATYTYQDVKITQANDDSDGKTPISIPTPRNLASLWADYTLRDGELKGFGFGGGVRYNGRNPGAPDNSLNVPSYTLLDAAVHYQTGPWRFAVNANNLTDREYIAGCYDATRCIYGNGRVVTGTATYRW</sequence>
<keyword evidence="7 19" id="KW-0812">Transmembrane</keyword>
<dbReference type="GO" id="GO:0009279">
    <property type="term" value="C:cell outer membrane"/>
    <property type="evidence" value="ECO:0007669"/>
    <property type="project" value="UniProtKB-SubCell"/>
</dbReference>
<dbReference type="NCBIfam" id="TIGR01783">
    <property type="entry name" value="TonB-siderophor"/>
    <property type="match status" value="1"/>
</dbReference>
<dbReference type="EMBL" id="JACHLI010000053">
    <property type="protein sequence ID" value="MBB4867968.1"/>
    <property type="molecule type" value="Genomic_DNA"/>
</dbReference>
<dbReference type="Gene3D" id="2.170.130.10">
    <property type="entry name" value="TonB-dependent receptor, plug domain"/>
    <property type="match status" value="1"/>
</dbReference>
<evidence type="ECO:0000256" key="12">
    <source>
        <dbReference type="ARBA" id="ARBA00023077"/>
    </source>
</evidence>
<protein>
    <recommendedName>
        <fullName evidence="18">Metal-pseudopaline receptor CntO</fullName>
    </recommendedName>
</protein>
<dbReference type="GO" id="GO:0038023">
    <property type="term" value="F:signaling receptor activity"/>
    <property type="evidence" value="ECO:0007669"/>
    <property type="project" value="InterPro"/>
</dbReference>
<organism evidence="23 24">
    <name type="scientific">Pseudomonas nitroreducens</name>
    <dbReference type="NCBI Taxonomy" id="46680"/>
    <lineage>
        <taxon>Bacteria</taxon>
        <taxon>Pseudomonadati</taxon>
        <taxon>Pseudomonadota</taxon>
        <taxon>Gammaproteobacteria</taxon>
        <taxon>Pseudomonadales</taxon>
        <taxon>Pseudomonadaceae</taxon>
        <taxon>Pseudomonas</taxon>
    </lineage>
</organism>
<dbReference type="InterPro" id="IPR039426">
    <property type="entry name" value="TonB-dep_rcpt-like"/>
</dbReference>
<feature type="signal peptide" evidence="21">
    <location>
        <begin position="1"/>
        <end position="37"/>
    </location>
</feature>
<evidence type="ECO:0000256" key="4">
    <source>
        <dbReference type="ARBA" id="ARBA00022452"/>
    </source>
</evidence>
<dbReference type="Pfam" id="PF07660">
    <property type="entry name" value="STN"/>
    <property type="match status" value="1"/>
</dbReference>
<keyword evidence="9" id="KW-0864">Zinc transport</keyword>
<keyword evidence="12 20" id="KW-0798">TonB box</keyword>
<evidence type="ECO:0000313" key="23">
    <source>
        <dbReference type="EMBL" id="MBB4867968.1"/>
    </source>
</evidence>
<dbReference type="InterPro" id="IPR011662">
    <property type="entry name" value="Secretin/TonB_short_N"/>
</dbReference>
<keyword evidence="10" id="KW-0408">Iron</keyword>
<evidence type="ECO:0000256" key="6">
    <source>
        <dbReference type="ARBA" id="ARBA00022596"/>
    </source>
</evidence>
<dbReference type="AlphaFoldDB" id="A0A7W7P4D7"/>
<evidence type="ECO:0000256" key="17">
    <source>
        <dbReference type="ARBA" id="ARBA00056786"/>
    </source>
</evidence>
<evidence type="ECO:0000256" key="8">
    <source>
        <dbReference type="ARBA" id="ARBA00022729"/>
    </source>
</evidence>
<dbReference type="Pfam" id="PF07715">
    <property type="entry name" value="Plug"/>
    <property type="match status" value="1"/>
</dbReference>
<evidence type="ECO:0000256" key="11">
    <source>
        <dbReference type="ARBA" id="ARBA00023065"/>
    </source>
</evidence>
<evidence type="ECO:0000256" key="9">
    <source>
        <dbReference type="ARBA" id="ARBA00022906"/>
    </source>
</evidence>
<dbReference type="PROSITE" id="PS52016">
    <property type="entry name" value="TONB_DEPENDENT_REC_3"/>
    <property type="match status" value="1"/>
</dbReference>
<evidence type="ECO:0000256" key="3">
    <source>
        <dbReference type="ARBA" id="ARBA00022448"/>
    </source>
</evidence>
<comment type="subcellular location">
    <subcellularLocation>
        <location evidence="1 19">Cell outer membrane</location>
        <topology evidence="1 19">Multi-pass membrane protein</topology>
    </subcellularLocation>
</comment>
<evidence type="ECO:0000256" key="19">
    <source>
        <dbReference type="PROSITE-ProRule" id="PRU01360"/>
    </source>
</evidence>
<dbReference type="GO" id="GO:0006829">
    <property type="term" value="P:zinc ion transport"/>
    <property type="evidence" value="ECO:0007669"/>
    <property type="project" value="UniProtKB-KW"/>
</dbReference>
<dbReference type="FunFam" id="2.40.170.20:FF:000005">
    <property type="entry name" value="TonB-dependent siderophore receptor"/>
    <property type="match status" value="1"/>
</dbReference>
<evidence type="ECO:0000256" key="15">
    <source>
        <dbReference type="ARBA" id="ARBA00023170"/>
    </source>
</evidence>
<dbReference type="CDD" id="cd01347">
    <property type="entry name" value="ligand_gated_channel"/>
    <property type="match status" value="1"/>
</dbReference>